<protein>
    <recommendedName>
        <fullName evidence="5">Mitochondrial K+-H+ exchange-related-domain-containing protein</fullName>
    </recommendedName>
</protein>
<keyword evidence="1" id="KW-0175">Coiled coil</keyword>
<dbReference type="Pfam" id="PF10173">
    <property type="entry name" value="Mit_KHE1"/>
    <property type="match status" value="1"/>
</dbReference>
<feature type="coiled-coil region" evidence="1">
    <location>
        <begin position="251"/>
        <end position="278"/>
    </location>
</feature>
<organism evidence="3 4">
    <name type="scientific">Orbilia brochopaga</name>
    <dbReference type="NCBI Taxonomy" id="3140254"/>
    <lineage>
        <taxon>Eukaryota</taxon>
        <taxon>Fungi</taxon>
        <taxon>Dikarya</taxon>
        <taxon>Ascomycota</taxon>
        <taxon>Pezizomycotina</taxon>
        <taxon>Orbiliomycetes</taxon>
        <taxon>Orbiliales</taxon>
        <taxon>Orbiliaceae</taxon>
        <taxon>Orbilia</taxon>
    </lineage>
</organism>
<dbReference type="InterPro" id="IPR018786">
    <property type="entry name" value="Mit_KHE1"/>
</dbReference>
<dbReference type="PANTHER" id="PTHR28062">
    <property type="entry name" value="K+-H+ EXCHANGE-LIKE PROTEIN"/>
    <property type="match status" value="1"/>
</dbReference>
<dbReference type="GO" id="GO:0006813">
    <property type="term" value="P:potassium ion transport"/>
    <property type="evidence" value="ECO:0007669"/>
    <property type="project" value="TreeGrafter"/>
</dbReference>
<gene>
    <name evidence="3" type="ORF">TWF696_003948</name>
</gene>
<dbReference type="AlphaFoldDB" id="A0AAV9V4T3"/>
<dbReference type="EMBL" id="JAVHNQ010000002">
    <property type="protein sequence ID" value="KAK6354816.1"/>
    <property type="molecule type" value="Genomic_DNA"/>
</dbReference>
<evidence type="ECO:0008006" key="5">
    <source>
        <dbReference type="Google" id="ProtNLM"/>
    </source>
</evidence>
<feature type="transmembrane region" description="Helical" evidence="2">
    <location>
        <begin position="125"/>
        <end position="145"/>
    </location>
</feature>
<reference evidence="3 4" key="1">
    <citation type="submission" date="2019-10" db="EMBL/GenBank/DDBJ databases">
        <authorList>
            <person name="Palmer J.M."/>
        </authorList>
    </citation>
    <scope>NUCLEOTIDE SEQUENCE [LARGE SCALE GENOMIC DNA]</scope>
    <source>
        <strain evidence="3 4">TWF696</strain>
    </source>
</reference>
<keyword evidence="4" id="KW-1185">Reference proteome</keyword>
<dbReference type="GO" id="GO:0005743">
    <property type="term" value="C:mitochondrial inner membrane"/>
    <property type="evidence" value="ECO:0007669"/>
    <property type="project" value="TreeGrafter"/>
</dbReference>
<dbReference type="GO" id="GO:1902600">
    <property type="term" value="P:proton transmembrane transport"/>
    <property type="evidence" value="ECO:0007669"/>
    <property type="project" value="TreeGrafter"/>
</dbReference>
<keyword evidence="2" id="KW-0812">Transmembrane</keyword>
<comment type="caution">
    <text evidence="3">The sequence shown here is derived from an EMBL/GenBank/DDBJ whole genome shotgun (WGS) entry which is preliminary data.</text>
</comment>
<accession>A0AAV9V4T3</accession>
<sequence>MRLFLIPLTPRRAFVYGHRLLGEGHKKKPSLLDRAITKSSEIWLKWENYEKGWQKKLTVYGNGLLRRISYEEWALKSIPALARGVSASDHAKVPVVYPPSVMTPAEIPGLLHKLGTEKRGAHKRLLIWSIIGMPISAPFALIPIIPNIPFFYLAFRAYSHWRALQGGHHLEFLVKNNLLDPQPDPQLDRIYKKKVEAVAEVADIDDAKIEKAAETGTMDEAAEEHLGEEFLLVEEPQAKEVSEVLKIPQLVVELQRACEQVQAQLKEQQRKQTNHEKRS</sequence>
<dbReference type="PANTHER" id="PTHR28062:SF1">
    <property type="entry name" value="TRANSMEMBRANE PROTEIN"/>
    <property type="match status" value="1"/>
</dbReference>
<evidence type="ECO:0000313" key="4">
    <source>
        <dbReference type="Proteomes" id="UP001375240"/>
    </source>
</evidence>
<keyword evidence="2" id="KW-0472">Membrane</keyword>
<evidence type="ECO:0000256" key="2">
    <source>
        <dbReference type="SAM" id="Phobius"/>
    </source>
</evidence>
<dbReference type="Proteomes" id="UP001375240">
    <property type="component" value="Unassembled WGS sequence"/>
</dbReference>
<keyword evidence="2" id="KW-1133">Transmembrane helix</keyword>
<evidence type="ECO:0000256" key="1">
    <source>
        <dbReference type="SAM" id="Coils"/>
    </source>
</evidence>
<name>A0AAV9V4T3_9PEZI</name>
<proteinExistence type="predicted"/>
<evidence type="ECO:0000313" key="3">
    <source>
        <dbReference type="EMBL" id="KAK6354816.1"/>
    </source>
</evidence>